<accession>A0A2H3BDZ9</accession>
<reference evidence="2" key="1">
    <citation type="journal article" date="2017" name="Nat. Ecol. Evol.">
        <title>Genome expansion and lineage-specific genetic innovations in the forest pathogenic fungi Armillaria.</title>
        <authorList>
            <person name="Sipos G."/>
            <person name="Prasanna A.N."/>
            <person name="Walter M.C."/>
            <person name="O'Connor E."/>
            <person name="Balint B."/>
            <person name="Krizsan K."/>
            <person name="Kiss B."/>
            <person name="Hess J."/>
            <person name="Varga T."/>
            <person name="Slot J."/>
            <person name="Riley R."/>
            <person name="Boka B."/>
            <person name="Rigling D."/>
            <person name="Barry K."/>
            <person name="Lee J."/>
            <person name="Mihaltcheva S."/>
            <person name="LaButti K."/>
            <person name="Lipzen A."/>
            <person name="Waldron R."/>
            <person name="Moloney N.M."/>
            <person name="Sperisen C."/>
            <person name="Kredics L."/>
            <person name="Vagvoelgyi C."/>
            <person name="Patrignani A."/>
            <person name="Fitzpatrick D."/>
            <person name="Nagy I."/>
            <person name="Doyle S."/>
            <person name="Anderson J.B."/>
            <person name="Grigoriev I.V."/>
            <person name="Gueldener U."/>
            <person name="Muensterkoetter M."/>
            <person name="Nagy L.G."/>
        </authorList>
    </citation>
    <scope>NUCLEOTIDE SEQUENCE [LARGE SCALE GENOMIC DNA]</scope>
    <source>
        <strain evidence="2">28-4</strain>
    </source>
</reference>
<evidence type="ECO:0000313" key="1">
    <source>
        <dbReference type="EMBL" id="PBK65262.1"/>
    </source>
</evidence>
<protein>
    <submittedName>
        <fullName evidence="1">Uncharacterized protein</fullName>
    </submittedName>
</protein>
<sequence>MNDTGTRTMRVRQEDVAAMMAQRGRETTDLHLSLATAFYTPSRASSVIRNYGDKQLTTPVHLHRHDTSSPNASYKGSVRENVASPLPLTLGKPCHCHVSLRSQTESDITTVVHPLLRPSREEMLMELDFAHTLSSLSQHVGLGGTRNDFQAGVSEGKDTVHGSSCDRKRHMGTSCRVGHAGRAVGILIMVQKLDIHLKVRVHLVPTVTIIRSVVSSNIEAIPRARQRPDLSILQRKEERKIPMLQSQSQQYQVHGATLSACSESTVFSYTMGGVRSWEERK</sequence>
<dbReference type="AlphaFoldDB" id="A0A2H3BDZ9"/>
<name>A0A2H3BDZ9_9AGAR</name>
<gene>
    <name evidence="1" type="ORF">ARMSODRAFT_978383</name>
</gene>
<evidence type="ECO:0000313" key="2">
    <source>
        <dbReference type="Proteomes" id="UP000218334"/>
    </source>
</evidence>
<proteinExistence type="predicted"/>
<dbReference type="EMBL" id="KZ293446">
    <property type="protein sequence ID" value="PBK65262.1"/>
    <property type="molecule type" value="Genomic_DNA"/>
</dbReference>
<dbReference type="Proteomes" id="UP000218334">
    <property type="component" value="Unassembled WGS sequence"/>
</dbReference>
<organism evidence="1 2">
    <name type="scientific">Armillaria solidipes</name>
    <dbReference type="NCBI Taxonomy" id="1076256"/>
    <lineage>
        <taxon>Eukaryota</taxon>
        <taxon>Fungi</taxon>
        <taxon>Dikarya</taxon>
        <taxon>Basidiomycota</taxon>
        <taxon>Agaricomycotina</taxon>
        <taxon>Agaricomycetes</taxon>
        <taxon>Agaricomycetidae</taxon>
        <taxon>Agaricales</taxon>
        <taxon>Marasmiineae</taxon>
        <taxon>Physalacriaceae</taxon>
        <taxon>Armillaria</taxon>
    </lineage>
</organism>
<keyword evidence="2" id="KW-1185">Reference proteome</keyword>